<evidence type="ECO:0008006" key="8">
    <source>
        <dbReference type="Google" id="ProtNLM"/>
    </source>
</evidence>
<dbReference type="SUPFAM" id="SSF47598">
    <property type="entry name" value="Ribbon-helix-helix"/>
    <property type="match status" value="1"/>
</dbReference>
<sequence>MCISFAIYCQYAIVVKQMIYGGFMKSGVQLNLRARESQRILIDAAAEILHKSRTDFILEMACKAAEDVILDRRVFNFNDRQYEEFIEMLDAPVADDPAIEKLLARKPQWDV</sequence>
<dbReference type="InterPro" id="IPR014795">
    <property type="entry name" value="TacA_1-like"/>
</dbReference>
<keyword evidence="1" id="KW-0678">Repressor</keyword>
<evidence type="ECO:0000313" key="7">
    <source>
        <dbReference type="EMBL" id="AAW64866.1"/>
    </source>
</evidence>
<protein>
    <recommendedName>
        <fullName evidence="8">DUF1778 domain-containing protein</fullName>
    </recommendedName>
</protein>
<evidence type="ECO:0000256" key="3">
    <source>
        <dbReference type="ARBA" id="ARBA00023015"/>
    </source>
</evidence>
<keyword evidence="5" id="KW-0804">Transcription</keyword>
<dbReference type="AlphaFoldDB" id="Q2TH57"/>
<reference evidence="7" key="1">
    <citation type="journal article" date="2006" name="Sci. China, Ser. C, Life Sci.">
        <title>Comparison of the virulence plasmid genomes of two strains of Shigella which lost the ability to bind Congo red.</title>
        <authorList>
            <person name="Xiong Z."/>
            <person name="Tang X."/>
            <person name="Yang F."/>
            <person name="Zhang X."/>
            <person name="Yang J."/>
            <person name="Chen L."/>
            <person name="Nie H."/>
            <person name="Yan Y."/>
            <person name="Jiang Y."/>
            <person name="Wang J."/>
            <person name="Xue Y."/>
            <person name="Xu X."/>
            <person name="Zhu Y."/>
            <person name="Dong J."/>
            <person name="An L."/>
            <person name="Wang X."/>
            <person name="Jin Q."/>
        </authorList>
    </citation>
    <scope>NUCLEOTIDE SEQUENCE</scope>
    <source>
        <plasmid evidence="7">pSF5</plasmid>
    </source>
</reference>
<accession>Q2TH57</accession>
<organism evidence="7">
    <name type="scientific">Shigella flexneri</name>
    <dbReference type="NCBI Taxonomy" id="623"/>
    <lineage>
        <taxon>Bacteria</taxon>
        <taxon>Pseudomonadati</taxon>
        <taxon>Pseudomonadota</taxon>
        <taxon>Gammaproteobacteria</taxon>
        <taxon>Enterobacterales</taxon>
        <taxon>Enterobacteriaceae</taxon>
        <taxon>Shigella</taxon>
    </lineage>
</organism>
<dbReference type="PANTHER" id="PTHR35401:SF1">
    <property type="entry name" value="CYTOPLASMIC PROTEIN"/>
    <property type="match status" value="1"/>
</dbReference>
<dbReference type="PANTHER" id="PTHR35401">
    <property type="entry name" value="COPG FAMILY HELIX-TURN-HELIX PROTEIN-RELATED-RELATED"/>
    <property type="match status" value="1"/>
</dbReference>
<evidence type="ECO:0000256" key="2">
    <source>
        <dbReference type="ARBA" id="ARBA00022649"/>
    </source>
</evidence>
<keyword evidence="4" id="KW-0238">DNA-binding</keyword>
<dbReference type="InterPro" id="IPR010985">
    <property type="entry name" value="Ribbon_hlx_hlx"/>
</dbReference>
<dbReference type="EMBL" id="AY879342">
    <property type="protein sequence ID" value="AAW64866.1"/>
    <property type="molecule type" value="Genomic_DNA"/>
</dbReference>
<name>Q2TH57_SHIFL</name>
<dbReference type="Pfam" id="PF08681">
    <property type="entry name" value="TacA1"/>
    <property type="match status" value="1"/>
</dbReference>
<dbReference type="GO" id="GO:0003677">
    <property type="term" value="F:DNA binding"/>
    <property type="evidence" value="ECO:0007669"/>
    <property type="project" value="UniProtKB-KW"/>
</dbReference>
<dbReference type="Gene3D" id="1.20.5.780">
    <property type="entry name" value="Single helix bin"/>
    <property type="match status" value="1"/>
</dbReference>
<keyword evidence="7" id="KW-0614">Plasmid</keyword>
<comment type="similarity">
    <text evidence="6">Belongs to the TacA antitoxin family.</text>
</comment>
<evidence type="ECO:0000256" key="4">
    <source>
        <dbReference type="ARBA" id="ARBA00023125"/>
    </source>
</evidence>
<evidence type="ECO:0000256" key="1">
    <source>
        <dbReference type="ARBA" id="ARBA00022491"/>
    </source>
</evidence>
<dbReference type="GO" id="GO:0006355">
    <property type="term" value="P:regulation of DNA-templated transcription"/>
    <property type="evidence" value="ECO:0007669"/>
    <property type="project" value="InterPro"/>
</dbReference>
<gene>
    <name evidence="7" type="ORF">SFLP107</name>
</gene>
<keyword evidence="3" id="KW-0805">Transcription regulation</keyword>
<proteinExistence type="inferred from homology"/>
<keyword evidence="2" id="KW-1277">Toxin-antitoxin system</keyword>
<evidence type="ECO:0000256" key="6">
    <source>
        <dbReference type="ARBA" id="ARBA00049988"/>
    </source>
</evidence>
<geneLocation type="plasmid" evidence="7">
    <name>pSF5</name>
</geneLocation>
<evidence type="ECO:0000256" key="5">
    <source>
        <dbReference type="ARBA" id="ARBA00023163"/>
    </source>
</evidence>